<gene>
    <name evidence="12" type="ORF">GCM10023231_30350</name>
</gene>
<keyword evidence="13" id="KW-1185">Reference proteome</keyword>
<comment type="similarity">
    <text evidence="8 9">Belongs to the TonB-dependent receptor family.</text>
</comment>
<dbReference type="Gene3D" id="2.60.40.1120">
    <property type="entry name" value="Carboxypeptidase-like, regulatory domain"/>
    <property type="match status" value="1"/>
</dbReference>
<feature type="domain" description="TonB-dependent receptor-like beta-barrel" evidence="10">
    <location>
        <begin position="526"/>
        <end position="1082"/>
    </location>
</feature>
<comment type="subcellular location">
    <subcellularLocation>
        <location evidence="1 8">Cell outer membrane</location>
        <topology evidence="1 8">Multi-pass membrane protein</topology>
    </subcellularLocation>
</comment>
<dbReference type="InterPro" id="IPR039426">
    <property type="entry name" value="TonB-dep_rcpt-like"/>
</dbReference>
<evidence type="ECO:0000256" key="1">
    <source>
        <dbReference type="ARBA" id="ARBA00004571"/>
    </source>
</evidence>
<proteinExistence type="inferred from homology"/>
<evidence type="ECO:0000256" key="6">
    <source>
        <dbReference type="ARBA" id="ARBA00023136"/>
    </source>
</evidence>
<dbReference type="Gene3D" id="2.40.170.20">
    <property type="entry name" value="TonB-dependent receptor, beta-barrel domain"/>
    <property type="match status" value="1"/>
</dbReference>
<feature type="domain" description="TonB-dependent receptor plug" evidence="11">
    <location>
        <begin position="224"/>
        <end position="350"/>
    </location>
</feature>
<dbReference type="InterPro" id="IPR012910">
    <property type="entry name" value="Plug_dom"/>
</dbReference>
<dbReference type="NCBIfam" id="TIGR04057">
    <property type="entry name" value="SusC_RagA_signa"/>
    <property type="match status" value="1"/>
</dbReference>
<dbReference type="InterPro" id="IPR000531">
    <property type="entry name" value="Beta-barrel_TonB"/>
</dbReference>
<keyword evidence="4 8" id="KW-0812">Transmembrane</keyword>
<keyword evidence="3 8" id="KW-1134">Transmembrane beta strand</keyword>
<evidence type="ECO:0000256" key="3">
    <source>
        <dbReference type="ARBA" id="ARBA00022452"/>
    </source>
</evidence>
<organism evidence="12 13">
    <name type="scientific">Olivibacter ginsenosidimutans</name>
    <dbReference type="NCBI Taxonomy" id="1176537"/>
    <lineage>
        <taxon>Bacteria</taxon>
        <taxon>Pseudomonadati</taxon>
        <taxon>Bacteroidota</taxon>
        <taxon>Sphingobacteriia</taxon>
        <taxon>Sphingobacteriales</taxon>
        <taxon>Sphingobacteriaceae</taxon>
        <taxon>Olivibacter</taxon>
    </lineage>
</organism>
<protein>
    <submittedName>
        <fullName evidence="12">TonB-dependent receptor</fullName>
    </submittedName>
</protein>
<keyword evidence="5 9" id="KW-0798">TonB box</keyword>
<evidence type="ECO:0000256" key="7">
    <source>
        <dbReference type="ARBA" id="ARBA00023237"/>
    </source>
</evidence>
<evidence type="ECO:0000313" key="12">
    <source>
        <dbReference type="EMBL" id="GAA4799498.1"/>
    </source>
</evidence>
<dbReference type="PROSITE" id="PS52016">
    <property type="entry name" value="TONB_DEPENDENT_REC_3"/>
    <property type="match status" value="1"/>
</dbReference>
<dbReference type="InterPro" id="IPR023996">
    <property type="entry name" value="TonB-dep_OMP_SusC/RagA"/>
</dbReference>
<reference evidence="13" key="1">
    <citation type="journal article" date="2019" name="Int. J. Syst. Evol. Microbiol.">
        <title>The Global Catalogue of Microorganisms (GCM) 10K type strain sequencing project: providing services to taxonomists for standard genome sequencing and annotation.</title>
        <authorList>
            <consortium name="The Broad Institute Genomics Platform"/>
            <consortium name="The Broad Institute Genome Sequencing Center for Infectious Disease"/>
            <person name="Wu L."/>
            <person name="Ma J."/>
        </authorList>
    </citation>
    <scope>NUCLEOTIDE SEQUENCE [LARGE SCALE GENOMIC DNA]</scope>
    <source>
        <strain evidence="13">JCM 18200</strain>
    </source>
</reference>
<dbReference type="InterPro" id="IPR023997">
    <property type="entry name" value="TonB-dep_OMP_SusC/RagA_CS"/>
</dbReference>
<dbReference type="EMBL" id="BAABIQ010000040">
    <property type="protein sequence ID" value="GAA4799498.1"/>
    <property type="molecule type" value="Genomic_DNA"/>
</dbReference>
<dbReference type="Pfam" id="PF13715">
    <property type="entry name" value="CarbopepD_reg_2"/>
    <property type="match status" value="1"/>
</dbReference>
<keyword evidence="2 8" id="KW-0813">Transport</keyword>
<dbReference type="SUPFAM" id="SSF49464">
    <property type="entry name" value="Carboxypeptidase regulatory domain-like"/>
    <property type="match status" value="1"/>
</dbReference>
<keyword evidence="12" id="KW-0675">Receptor</keyword>
<dbReference type="NCBIfam" id="TIGR04056">
    <property type="entry name" value="OMP_RagA_SusC"/>
    <property type="match status" value="1"/>
</dbReference>
<evidence type="ECO:0000313" key="13">
    <source>
        <dbReference type="Proteomes" id="UP001501411"/>
    </source>
</evidence>
<evidence type="ECO:0000256" key="2">
    <source>
        <dbReference type="ARBA" id="ARBA00022448"/>
    </source>
</evidence>
<dbReference type="Pfam" id="PF00593">
    <property type="entry name" value="TonB_dep_Rec_b-barrel"/>
    <property type="match status" value="1"/>
</dbReference>
<evidence type="ECO:0000259" key="10">
    <source>
        <dbReference type="Pfam" id="PF00593"/>
    </source>
</evidence>
<evidence type="ECO:0000256" key="8">
    <source>
        <dbReference type="PROSITE-ProRule" id="PRU01360"/>
    </source>
</evidence>
<sequence length="1124" mass="123272">MKFYTVSLYGKGYYMLKKSYRIMKLALILTMLTVMKAIAVSYGQQITIKLKDASVEEMLKVVRQQTGYNLLYSPQIISKGHRFDIDVEHAPLQEVLDHVFEKQPLAYTISGKTIILKEKPAPAITSVTEQQHLEGQVVDEHGVALEGATVLLKNTTIATQTDSKGIFRLQVPNQQRITVLIVRSVGYVSQEIPVSGTEKVKVVLKEEQTSLNQVVVIGYGTQKKSDITGSVSSIKSSDFNKGTNTTFDQMISGKASGVQIIQNSAEPGGGVSVRIRGASSINAGSSPLYVIDGLPIDNAPAVTGGGANFDAPRVPRNPLAALNPADIESIEILKDASATAIYGARGANGVVIVTTKKGKEGATQVSYNASTGLQQVAHKIDLLTTSEYKDVLNGIIDAGGGAETYRIGDDLSTTDWQDEVFRKAIIQNHALSLSGGNNKTKFYTSFNYFDQQGVVKSTGFKRYSAKLNLSTAVTDKLETGVSLNVSYTRDDYAPGGFGINAESGTIYSMLNFDPTLALRDANGVYTLSPFLDMDNPLALLEGANALANTYRTFGTAYAKYQLLPGLSAKINLGGDFSNQKRDVYVSRITRVGGPLGGSASILQGTLSNYLVEGTLNYDRQWNEHTVSAVLGATTQRFITDNTNQNARNFPSDLTGTYNTGLGDQSTYRLGSERRTNRLQSYLGRINYTFKDKYLLTGSFRMDGSSRFGTNNKFGYFPSFALGWKLHQETFMQGATAISNLKPRLSWGQTGNQEIGDYAAITTFSTGPSAILDDQLVTTTQPARIANPDLKWETTEQFNIGVDFGLFNERISGTIDYFQKKTFNMLLDLPIPTTTGFTSILSNVGSIRNTGWDFGITTQNLIGDFAWTTNINLSTLHNNVLNLGGIGQIITGDAGQTNQVFIIREGLPVYSFYGYQIDGIWQTDDDFSVTRDPVAPGDIKYHDSNGDGVVNADDRTILGNSFPKLTWSLGNNFSYKNWQLSVFLEGVEGIKMLNNNLVDAYFPVQFRRNRFAEPYLNRWTPEHPSDKYPSFVNPTGQGSKLVNSYTVEDASYLRLRTLTLAYNLPLNKKYMRNLGVSLTAENLFTISDYSGFDPTVNPNGGAFNRIDFNAYPMAKTFILGVSVDF</sequence>
<dbReference type="Proteomes" id="UP001501411">
    <property type="component" value="Unassembled WGS sequence"/>
</dbReference>
<dbReference type="Gene3D" id="2.170.130.10">
    <property type="entry name" value="TonB-dependent receptor, plug domain"/>
    <property type="match status" value="1"/>
</dbReference>
<accession>A0ABP9BRM3</accession>
<name>A0ABP9BRM3_9SPHI</name>
<keyword evidence="7 8" id="KW-0998">Cell outer membrane</keyword>
<dbReference type="InterPro" id="IPR008969">
    <property type="entry name" value="CarboxyPept-like_regulatory"/>
</dbReference>
<evidence type="ECO:0000256" key="4">
    <source>
        <dbReference type="ARBA" id="ARBA00022692"/>
    </source>
</evidence>
<evidence type="ECO:0000256" key="5">
    <source>
        <dbReference type="ARBA" id="ARBA00023077"/>
    </source>
</evidence>
<comment type="caution">
    <text evidence="12">The sequence shown here is derived from an EMBL/GenBank/DDBJ whole genome shotgun (WGS) entry which is preliminary data.</text>
</comment>
<dbReference type="SUPFAM" id="SSF56935">
    <property type="entry name" value="Porins"/>
    <property type="match status" value="1"/>
</dbReference>
<evidence type="ECO:0000259" key="11">
    <source>
        <dbReference type="Pfam" id="PF07715"/>
    </source>
</evidence>
<evidence type="ECO:0000256" key="9">
    <source>
        <dbReference type="RuleBase" id="RU003357"/>
    </source>
</evidence>
<dbReference type="InterPro" id="IPR036942">
    <property type="entry name" value="Beta-barrel_TonB_sf"/>
</dbReference>
<dbReference type="Pfam" id="PF07715">
    <property type="entry name" value="Plug"/>
    <property type="match status" value="1"/>
</dbReference>
<keyword evidence="6 8" id="KW-0472">Membrane</keyword>
<dbReference type="InterPro" id="IPR037066">
    <property type="entry name" value="Plug_dom_sf"/>
</dbReference>